<evidence type="ECO:0000256" key="1">
    <source>
        <dbReference type="ARBA" id="ARBA00004196"/>
    </source>
</evidence>
<dbReference type="OrthoDB" id="8613538at2"/>
<gene>
    <name evidence="8" type="ORF">IV55_GL000279</name>
    <name evidence="7" type="ORF">LSI01_12870</name>
</gene>
<sequence>MNKKFVYALIAVATAGLVTFGLGSHQTASAKSASYQDELVKKGTLTVGLEGVFPPYSYRKDGKLTGFEVDLARKLGKEMNVKVNIVPTKWDGLIAGVGSKRFDVVINNVTPTPERRKAYAFTTPYIYSHYVLVTQKKDTKIKSVKDIKGKKFVEGTGTDNQQVAKKFDATVIPNSNFDTTLDMIKDGRADGTVNSESAWRDYKKTNSAAGLKAQKIANKDVEPAEVAALLSKQSPALRKQMNKALSKMRADGSLKQLSVKYFGTDVTKK</sequence>
<dbReference type="Proteomes" id="UP000051139">
    <property type="component" value="Unassembled WGS sequence"/>
</dbReference>
<evidence type="ECO:0000256" key="2">
    <source>
        <dbReference type="ARBA" id="ARBA00010333"/>
    </source>
</evidence>
<dbReference type="SMART" id="SM00062">
    <property type="entry name" value="PBPb"/>
    <property type="match status" value="1"/>
</dbReference>
<dbReference type="AlphaFoldDB" id="A0A0R2LC76"/>
<evidence type="ECO:0000256" key="5">
    <source>
        <dbReference type="SAM" id="SignalP"/>
    </source>
</evidence>
<evidence type="ECO:0000313" key="10">
    <source>
        <dbReference type="Proteomes" id="UP000321429"/>
    </source>
</evidence>
<protein>
    <submittedName>
        <fullName evidence="8">Amino acid ABC transporter periplasmic protein</fullName>
    </submittedName>
    <submittedName>
        <fullName evidence="7">Amino acid ABC transporter substrate-binding protein</fullName>
    </submittedName>
</protein>
<evidence type="ECO:0000313" key="8">
    <source>
        <dbReference type="EMBL" id="KRN97350.1"/>
    </source>
</evidence>
<name>A0A0R2LC76_9LACO</name>
<dbReference type="InterPro" id="IPR001638">
    <property type="entry name" value="Solute-binding_3/MltF_N"/>
</dbReference>
<dbReference type="PANTHER" id="PTHR35936">
    <property type="entry name" value="MEMBRANE-BOUND LYTIC MUREIN TRANSGLYCOSYLASE F"/>
    <property type="match status" value="1"/>
</dbReference>
<dbReference type="Proteomes" id="UP000321429">
    <property type="component" value="Unassembled WGS sequence"/>
</dbReference>
<feature type="domain" description="Solute-binding protein family 3/N-terminal" evidence="6">
    <location>
        <begin position="44"/>
        <end position="265"/>
    </location>
</feature>
<dbReference type="GO" id="GO:0030313">
    <property type="term" value="C:cell envelope"/>
    <property type="evidence" value="ECO:0007669"/>
    <property type="project" value="UniProtKB-SubCell"/>
</dbReference>
<comment type="similarity">
    <text evidence="2 4">Belongs to the bacterial solute-binding protein 3 family.</text>
</comment>
<comment type="caution">
    <text evidence="8">The sequence shown here is derived from an EMBL/GenBank/DDBJ whole genome shotgun (WGS) entry which is preliminary data.</text>
</comment>
<dbReference type="Gene3D" id="3.40.190.10">
    <property type="entry name" value="Periplasmic binding protein-like II"/>
    <property type="match status" value="2"/>
</dbReference>
<evidence type="ECO:0000313" key="9">
    <source>
        <dbReference type="Proteomes" id="UP000051139"/>
    </source>
</evidence>
<reference evidence="7 10" key="2">
    <citation type="submission" date="2019-07" db="EMBL/GenBank/DDBJ databases">
        <title>Whole genome shotgun sequence of Lactobacillus siliginis NBRC 101315.</title>
        <authorList>
            <person name="Hosoyama A."/>
            <person name="Uohara A."/>
            <person name="Ohji S."/>
            <person name="Ichikawa N."/>
        </authorList>
    </citation>
    <scope>NUCLEOTIDE SEQUENCE [LARGE SCALE GENOMIC DNA]</scope>
    <source>
        <strain evidence="7 10">NBRC 101315</strain>
    </source>
</reference>
<dbReference type="PANTHER" id="PTHR35936:SF35">
    <property type="entry name" value="L-CYSTINE-BINDING PROTEIN TCYJ"/>
    <property type="match status" value="1"/>
</dbReference>
<dbReference type="PATRIC" id="fig|348151.3.peg.285"/>
<feature type="signal peptide" evidence="5">
    <location>
        <begin position="1"/>
        <end position="30"/>
    </location>
</feature>
<dbReference type="STRING" id="348151.IV55_GL000279"/>
<evidence type="ECO:0000256" key="4">
    <source>
        <dbReference type="RuleBase" id="RU003744"/>
    </source>
</evidence>
<accession>A0A0R2LC76</accession>
<evidence type="ECO:0000313" key="7">
    <source>
        <dbReference type="EMBL" id="GEK28976.1"/>
    </source>
</evidence>
<dbReference type="Pfam" id="PF00497">
    <property type="entry name" value="SBP_bac_3"/>
    <property type="match status" value="1"/>
</dbReference>
<feature type="chain" id="PRO_5044546223" evidence="5">
    <location>
        <begin position="31"/>
        <end position="269"/>
    </location>
</feature>
<dbReference type="SUPFAM" id="SSF53850">
    <property type="entry name" value="Periplasmic binding protein-like II"/>
    <property type="match status" value="1"/>
</dbReference>
<keyword evidence="3 5" id="KW-0732">Signal</keyword>
<evidence type="ECO:0000256" key="3">
    <source>
        <dbReference type="ARBA" id="ARBA00022729"/>
    </source>
</evidence>
<comment type="subcellular location">
    <subcellularLocation>
        <location evidence="1">Cell envelope</location>
    </subcellularLocation>
</comment>
<organism evidence="8 9">
    <name type="scientific">Furfurilactobacillus siliginis</name>
    <dbReference type="NCBI Taxonomy" id="348151"/>
    <lineage>
        <taxon>Bacteria</taxon>
        <taxon>Bacillati</taxon>
        <taxon>Bacillota</taxon>
        <taxon>Bacilli</taxon>
        <taxon>Lactobacillales</taxon>
        <taxon>Lactobacillaceae</taxon>
        <taxon>Furfurilactobacillus</taxon>
    </lineage>
</organism>
<proteinExistence type="inferred from homology"/>
<reference evidence="8 9" key="1">
    <citation type="journal article" date="2015" name="Genome Announc.">
        <title>Expanding the biotechnology potential of lactobacilli through comparative genomics of 213 strains and associated genera.</title>
        <authorList>
            <person name="Sun Z."/>
            <person name="Harris H.M."/>
            <person name="McCann A."/>
            <person name="Guo C."/>
            <person name="Argimon S."/>
            <person name="Zhang W."/>
            <person name="Yang X."/>
            <person name="Jeffery I.B."/>
            <person name="Cooney J.C."/>
            <person name="Kagawa T.F."/>
            <person name="Liu W."/>
            <person name="Song Y."/>
            <person name="Salvetti E."/>
            <person name="Wrobel A."/>
            <person name="Rasinkangas P."/>
            <person name="Parkhill J."/>
            <person name="Rea M.C."/>
            <person name="O'Sullivan O."/>
            <person name="Ritari J."/>
            <person name="Douillard F.P."/>
            <person name="Paul Ross R."/>
            <person name="Yang R."/>
            <person name="Briner A.E."/>
            <person name="Felis G.E."/>
            <person name="de Vos W.M."/>
            <person name="Barrangou R."/>
            <person name="Klaenhammer T.R."/>
            <person name="Caufield P.W."/>
            <person name="Cui Y."/>
            <person name="Zhang H."/>
            <person name="O'Toole P.W."/>
        </authorList>
    </citation>
    <scope>NUCLEOTIDE SEQUENCE [LARGE SCALE GENOMIC DNA]</scope>
    <source>
        <strain evidence="8 9">DSM 22696</strain>
    </source>
</reference>
<keyword evidence="9" id="KW-1185">Reference proteome</keyword>
<dbReference type="InterPro" id="IPR018313">
    <property type="entry name" value="SBP_3_CS"/>
</dbReference>
<dbReference type="EMBL" id="BJUD01000026">
    <property type="protein sequence ID" value="GEK28976.1"/>
    <property type="molecule type" value="Genomic_DNA"/>
</dbReference>
<evidence type="ECO:0000259" key="6">
    <source>
        <dbReference type="SMART" id="SM00062"/>
    </source>
</evidence>
<dbReference type="PROSITE" id="PS01039">
    <property type="entry name" value="SBP_BACTERIAL_3"/>
    <property type="match status" value="1"/>
</dbReference>
<dbReference type="EMBL" id="JQCB01000001">
    <property type="protein sequence ID" value="KRN97350.1"/>
    <property type="molecule type" value="Genomic_DNA"/>
</dbReference>